<keyword evidence="7" id="KW-0548">Nucleotidyltransferase</keyword>
<keyword evidence="9" id="KW-0067">ATP-binding</keyword>
<dbReference type="AlphaFoldDB" id="A0A1F6N494"/>
<evidence type="ECO:0000259" key="12">
    <source>
        <dbReference type="PROSITE" id="PS51163"/>
    </source>
</evidence>
<evidence type="ECO:0000313" key="13">
    <source>
        <dbReference type="EMBL" id="OGH78694.1"/>
    </source>
</evidence>
<keyword evidence="6" id="KW-0819">tRNA processing</keyword>
<comment type="caution">
    <text evidence="13">The sequence shown here is derived from an EMBL/GenBank/DDBJ whole genome shotgun (WGS) entry which is preliminary data.</text>
</comment>
<dbReference type="SUPFAM" id="SSF55821">
    <property type="entry name" value="YrdC/RibB"/>
    <property type="match status" value="1"/>
</dbReference>
<evidence type="ECO:0000256" key="9">
    <source>
        <dbReference type="ARBA" id="ARBA00022840"/>
    </source>
</evidence>
<dbReference type="GO" id="GO:0000049">
    <property type="term" value="F:tRNA binding"/>
    <property type="evidence" value="ECO:0007669"/>
    <property type="project" value="TreeGrafter"/>
</dbReference>
<dbReference type="GO" id="GO:0061710">
    <property type="term" value="F:L-threonylcarbamoyladenylate synthase"/>
    <property type="evidence" value="ECO:0007669"/>
    <property type="project" value="UniProtKB-EC"/>
</dbReference>
<dbReference type="GO" id="GO:0006450">
    <property type="term" value="P:regulation of translational fidelity"/>
    <property type="evidence" value="ECO:0007669"/>
    <property type="project" value="TreeGrafter"/>
</dbReference>
<keyword evidence="5" id="KW-0808">Transferase</keyword>
<comment type="similarity">
    <text evidence="2">Belongs to the SUA5 family.</text>
</comment>
<keyword evidence="4" id="KW-0963">Cytoplasm</keyword>
<dbReference type="GO" id="GO:0008033">
    <property type="term" value="P:tRNA processing"/>
    <property type="evidence" value="ECO:0007669"/>
    <property type="project" value="UniProtKB-KW"/>
</dbReference>
<dbReference type="PANTHER" id="PTHR17490">
    <property type="entry name" value="SUA5"/>
    <property type="match status" value="1"/>
</dbReference>
<comment type="catalytic activity">
    <reaction evidence="11">
        <text>L-threonine + hydrogencarbonate + ATP = L-threonylcarbamoyladenylate + diphosphate + H2O</text>
        <dbReference type="Rhea" id="RHEA:36407"/>
        <dbReference type="ChEBI" id="CHEBI:15377"/>
        <dbReference type="ChEBI" id="CHEBI:17544"/>
        <dbReference type="ChEBI" id="CHEBI:30616"/>
        <dbReference type="ChEBI" id="CHEBI:33019"/>
        <dbReference type="ChEBI" id="CHEBI:57926"/>
        <dbReference type="ChEBI" id="CHEBI:73682"/>
        <dbReference type="EC" id="2.7.7.87"/>
    </reaction>
</comment>
<dbReference type="GO" id="GO:0003725">
    <property type="term" value="F:double-stranded RNA binding"/>
    <property type="evidence" value="ECO:0007669"/>
    <property type="project" value="InterPro"/>
</dbReference>
<keyword evidence="8" id="KW-0547">Nucleotide-binding</keyword>
<evidence type="ECO:0000256" key="3">
    <source>
        <dbReference type="ARBA" id="ARBA00012584"/>
    </source>
</evidence>
<dbReference type="Gene3D" id="3.90.870.10">
    <property type="entry name" value="DHBP synthase"/>
    <property type="match status" value="1"/>
</dbReference>
<name>A0A1F6N494_9BACT</name>
<reference evidence="13 14" key="1">
    <citation type="journal article" date="2016" name="Nat. Commun.">
        <title>Thousands of microbial genomes shed light on interconnected biogeochemical processes in an aquifer system.</title>
        <authorList>
            <person name="Anantharaman K."/>
            <person name="Brown C.T."/>
            <person name="Hug L.A."/>
            <person name="Sharon I."/>
            <person name="Castelle C.J."/>
            <person name="Probst A.J."/>
            <person name="Thomas B.C."/>
            <person name="Singh A."/>
            <person name="Wilkins M.J."/>
            <person name="Karaoz U."/>
            <person name="Brodie E.L."/>
            <person name="Williams K.H."/>
            <person name="Hubbard S.S."/>
            <person name="Banfield J.F."/>
        </authorList>
    </citation>
    <scope>NUCLEOTIDE SEQUENCE [LARGE SCALE GENOMIC DNA]</scope>
</reference>
<dbReference type="PANTHER" id="PTHR17490:SF16">
    <property type="entry name" value="THREONYLCARBAMOYL-AMP SYNTHASE"/>
    <property type="match status" value="1"/>
</dbReference>
<evidence type="ECO:0000256" key="5">
    <source>
        <dbReference type="ARBA" id="ARBA00022679"/>
    </source>
</evidence>
<dbReference type="Proteomes" id="UP000177040">
    <property type="component" value="Unassembled WGS sequence"/>
</dbReference>
<dbReference type="GO" id="GO:0005737">
    <property type="term" value="C:cytoplasm"/>
    <property type="evidence" value="ECO:0007669"/>
    <property type="project" value="UniProtKB-SubCell"/>
</dbReference>
<comment type="subcellular location">
    <subcellularLocation>
        <location evidence="1">Cytoplasm</location>
    </subcellularLocation>
</comment>
<evidence type="ECO:0000256" key="10">
    <source>
        <dbReference type="ARBA" id="ARBA00029774"/>
    </source>
</evidence>
<evidence type="ECO:0000256" key="1">
    <source>
        <dbReference type="ARBA" id="ARBA00004496"/>
    </source>
</evidence>
<dbReference type="InterPro" id="IPR017945">
    <property type="entry name" value="DHBP_synth_RibB-like_a/b_dom"/>
</dbReference>
<dbReference type="Pfam" id="PF01300">
    <property type="entry name" value="Sua5_yciO_yrdC"/>
    <property type="match status" value="1"/>
</dbReference>
<evidence type="ECO:0000256" key="11">
    <source>
        <dbReference type="ARBA" id="ARBA00048366"/>
    </source>
</evidence>
<gene>
    <name evidence="13" type="ORF">A2983_04300</name>
</gene>
<dbReference type="InterPro" id="IPR050156">
    <property type="entry name" value="TC-AMP_synthase_SUA5"/>
</dbReference>
<dbReference type="EC" id="2.7.7.87" evidence="3"/>
<evidence type="ECO:0000256" key="6">
    <source>
        <dbReference type="ARBA" id="ARBA00022694"/>
    </source>
</evidence>
<evidence type="ECO:0000313" key="14">
    <source>
        <dbReference type="Proteomes" id="UP000177040"/>
    </source>
</evidence>
<accession>A0A1F6N494</accession>
<evidence type="ECO:0000256" key="2">
    <source>
        <dbReference type="ARBA" id="ARBA00007663"/>
    </source>
</evidence>
<dbReference type="InterPro" id="IPR006070">
    <property type="entry name" value="Sua5-like_dom"/>
</dbReference>
<dbReference type="PROSITE" id="PS51163">
    <property type="entry name" value="YRDC"/>
    <property type="match status" value="1"/>
</dbReference>
<organism evidence="13 14">
    <name type="scientific">Candidatus Magasanikbacteria bacterium RIFCSPLOWO2_01_FULL_40_15</name>
    <dbReference type="NCBI Taxonomy" id="1798686"/>
    <lineage>
        <taxon>Bacteria</taxon>
        <taxon>Candidatus Magasanikiibacteriota</taxon>
    </lineage>
</organism>
<proteinExistence type="inferred from homology"/>
<dbReference type="EMBL" id="MFQH01000003">
    <property type="protein sequence ID" value="OGH78694.1"/>
    <property type="molecule type" value="Genomic_DNA"/>
</dbReference>
<sequence length="200" mass="21854">MRIIPREKVVIQEIVVELKAGKTIVYPTETCYGLGCDALNAEAVVKIFTSKGRETGKPMLMLASSIGEVKTFIEWNEIIEKLALDHWPGALTIVAKAKNSREWPAGIIGADNTLAFRVSSHPLITNILQEFNNPIVSTSANFSGGENPYRVEQIINSLGQGKTKPDTVIDAGDLPLQLPSTVVQVLDNHIKILRQGLIVL</sequence>
<dbReference type="GO" id="GO:0005524">
    <property type="term" value="F:ATP binding"/>
    <property type="evidence" value="ECO:0007669"/>
    <property type="project" value="UniProtKB-KW"/>
</dbReference>
<protein>
    <recommendedName>
        <fullName evidence="10">L-threonylcarbamoyladenylate synthase</fullName>
        <ecNumber evidence="3">2.7.7.87</ecNumber>
    </recommendedName>
    <alternativeName>
        <fullName evidence="10">L-threonylcarbamoyladenylate synthase</fullName>
    </alternativeName>
</protein>
<dbReference type="NCBIfam" id="TIGR00057">
    <property type="entry name" value="L-threonylcarbamoyladenylate synthase"/>
    <property type="match status" value="1"/>
</dbReference>
<evidence type="ECO:0000256" key="7">
    <source>
        <dbReference type="ARBA" id="ARBA00022695"/>
    </source>
</evidence>
<feature type="domain" description="YrdC-like" evidence="12">
    <location>
        <begin position="8"/>
        <end position="198"/>
    </location>
</feature>
<evidence type="ECO:0000256" key="4">
    <source>
        <dbReference type="ARBA" id="ARBA00022490"/>
    </source>
</evidence>
<evidence type="ECO:0000256" key="8">
    <source>
        <dbReference type="ARBA" id="ARBA00022741"/>
    </source>
</evidence>